<gene>
    <name evidence="2" type="ORF">SAMN05216232_0225</name>
</gene>
<comment type="caution">
    <text evidence="2">The sequence shown here is derived from an EMBL/GenBank/DDBJ whole genome shotgun (WGS) entry which is preliminary data.</text>
</comment>
<accession>A0A1H8Z068</accession>
<evidence type="ECO:0000313" key="2">
    <source>
        <dbReference type="EMBL" id="SEP57834.1"/>
    </source>
</evidence>
<evidence type="ECO:0000256" key="1">
    <source>
        <dbReference type="SAM" id="SignalP"/>
    </source>
</evidence>
<feature type="signal peptide" evidence="1">
    <location>
        <begin position="1"/>
        <end position="17"/>
    </location>
</feature>
<keyword evidence="1" id="KW-0732">Signal</keyword>
<reference evidence="2 3" key="1">
    <citation type="submission" date="2016-10" db="EMBL/GenBank/DDBJ databases">
        <authorList>
            <person name="Varghese N."/>
            <person name="Submissions S."/>
        </authorList>
    </citation>
    <scope>NUCLEOTIDE SEQUENCE [LARGE SCALE GENOMIC DNA]</scope>
    <source>
        <strain evidence="2 3">CGMCC 1.7734</strain>
    </source>
</reference>
<proteinExistence type="predicted"/>
<dbReference type="PROSITE" id="PS51257">
    <property type="entry name" value="PROKAR_LIPOPROTEIN"/>
    <property type="match status" value="1"/>
</dbReference>
<evidence type="ECO:0008006" key="4">
    <source>
        <dbReference type="Google" id="ProtNLM"/>
    </source>
</evidence>
<protein>
    <recommendedName>
        <fullName evidence="4">Lipoprotein</fullName>
    </recommendedName>
</protein>
<dbReference type="Proteomes" id="UP000198733">
    <property type="component" value="Unassembled WGS sequence"/>
</dbReference>
<name>A0A1H8Z068_9BACI</name>
<feature type="chain" id="PRO_5047004429" description="Lipoprotein" evidence="1">
    <location>
        <begin position="18"/>
        <end position="140"/>
    </location>
</feature>
<evidence type="ECO:0000313" key="3">
    <source>
        <dbReference type="Proteomes" id="UP000198733"/>
    </source>
</evidence>
<dbReference type="EMBL" id="FOEH01000001">
    <property type="protein sequence ID" value="SEP57834.1"/>
    <property type="molecule type" value="Genomic_DNA"/>
</dbReference>
<dbReference type="RefSeq" id="WP_092501591.1">
    <property type="nucleotide sequence ID" value="NZ_FOEH01000001.1"/>
</dbReference>
<sequence length="140" mass="15828">MKKLLFLLPLLILVACGGESVEYEDNVNIDDQTLTIEGETTLEDGSVIHYEVTNFEISEILHEGTTKVTDGTFSVDLDASEYPAGEFEIYTAFLPYMQSEEIQEIYGESGENLKGDKVSKLEDMEDDIKVIESRRTFEKQ</sequence>
<organism evidence="2 3">
    <name type="scientific">Virgibacillus subterraneus</name>
    <dbReference type="NCBI Taxonomy" id="621109"/>
    <lineage>
        <taxon>Bacteria</taxon>
        <taxon>Bacillati</taxon>
        <taxon>Bacillota</taxon>
        <taxon>Bacilli</taxon>
        <taxon>Bacillales</taxon>
        <taxon>Bacillaceae</taxon>
        <taxon>Virgibacillus</taxon>
    </lineage>
</organism>
<keyword evidence="3" id="KW-1185">Reference proteome</keyword>